<comment type="caution">
    <text evidence="1">The sequence shown here is derived from an EMBL/GenBank/DDBJ whole genome shotgun (WGS) entry which is preliminary data.</text>
</comment>
<organism evidence="1 2">
    <name type="scientific">Macroventuria anomochaeta</name>
    <dbReference type="NCBI Taxonomy" id="301207"/>
    <lineage>
        <taxon>Eukaryota</taxon>
        <taxon>Fungi</taxon>
        <taxon>Dikarya</taxon>
        <taxon>Ascomycota</taxon>
        <taxon>Pezizomycotina</taxon>
        <taxon>Dothideomycetes</taxon>
        <taxon>Pleosporomycetidae</taxon>
        <taxon>Pleosporales</taxon>
        <taxon>Pleosporineae</taxon>
        <taxon>Didymellaceae</taxon>
        <taxon>Macroventuria</taxon>
    </lineage>
</organism>
<dbReference type="Proteomes" id="UP000799754">
    <property type="component" value="Unassembled WGS sequence"/>
</dbReference>
<keyword evidence="2" id="KW-1185">Reference proteome</keyword>
<protein>
    <submittedName>
        <fullName evidence="1">Uncharacterized protein</fullName>
    </submittedName>
</protein>
<reference evidence="1" key="1">
    <citation type="journal article" date="2020" name="Stud. Mycol.">
        <title>101 Dothideomycetes genomes: a test case for predicting lifestyles and emergence of pathogens.</title>
        <authorList>
            <person name="Haridas S."/>
            <person name="Albert R."/>
            <person name="Binder M."/>
            <person name="Bloem J."/>
            <person name="Labutti K."/>
            <person name="Salamov A."/>
            <person name="Andreopoulos B."/>
            <person name="Baker S."/>
            <person name="Barry K."/>
            <person name="Bills G."/>
            <person name="Bluhm B."/>
            <person name="Cannon C."/>
            <person name="Castanera R."/>
            <person name="Culley D."/>
            <person name="Daum C."/>
            <person name="Ezra D."/>
            <person name="Gonzalez J."/>
            <person name="Henrissat B."/>
            <person name="Kuo A."/>
            <person name="Liang C."/>
            <person name="Lipzen A."/>
            <person name="Lutzoni F."/>
            <person name="Magnuson J."/>
            <person name="Mondo S."/>
            <person name="Nolan M."/>
            <person name="Ohm R."/>
            <person name="Pangilinan J."/>
            <person name="Park H.-J."/>
            <person name="Ramirez L."/>
            <person name="Alfaro M."/>
            <person name="Sun H."/>
            <person name="Tritt A."/>
            <person name="Yoshinaga Y."/>
            <person name="Zwiers L.-H."/>
            <person name="Turgeon B."/>
            <person name="Goodwin S."/>
            <person name="Spatafora J."/>
            <person name="Crous P."/>
            <person name="Grigoriev I."/>
        </authorList>
    </citation>
    <scope>NUCLEOTIDE SEQUENCE</scope>
    <source>
        <strain evidence="1">CBS 525.71</strain>
    </source>
</reference>
<dbReference type="EMBL" id="MU006738">
    <property type="protein sequence ID" value="KAF2623282.1"/>
    <property type="molecule type" value="Genomic_DNA"/>
</dbReference>
<accession>A0ACB6RNI9</accession>
<name>A0ACB6RNI9_9PLEO</name>
<evidence type="ECO:0000313" key="2">
    <source>
        <dbReference type="Proteomes" id="UP000799754"/>
    </source>
</evidence>
<sequence>MASHGLANPNHLDPRAVRVLAPRMSPIITDESVSIVLTDDYRLNPYLVRKGAGITVAGIVIAGACSVPLRYVMGTDLDPEQMWLSVPRRHGLRIIHSDWVLHFDCNPDLMLARPVEEQNAYLATRDHLGLPELRWAADLRFMAERYDQALRSVVKATSVAGGERMNEDRAKEGQRRIFSSHL</sequence>
<proteinExistence type="predicted"/>
<gene>
    <name evidence="1" type="ORF">BU25DRAFT_425047</name>
</gene>
<evidence type="ECO:0000313" key="1">
    <source>
        <dbReference type="EMBL" id="KAF2623282.1"/>
    </source>
</evidence>